<dbReference type="SMART" id="SM00066">
    <property type="entry name" value="GAL4"/>
    <property type="match status" value="1"/>
</dbReference>
<dbReference type="PANTHER" id="PTHR47338">
    <property type="entry name" value="ZN(II)2CYS6 TRANSCRIPTION FACTOR (EUROFUNG)-RELATED"/>
    <property type="match status" value="1"/>
</dbReference>
<gene>
    <name evidence="8" type="ORF">NLU13_7026</name>
</gene>
<evidence type="ECO:0000313" key="8">
    <source>
        <dbReference type="EMBL" id="KAK0385849.1"/>
    </source>
</evidence>
<dbReference type="PRINTS" id="PR00755">
    <property type="entry name" value="AFLATOXINBRP"/>
</dbReference>
<protein>
    <recommendedName>
        <fullName evidence="7">Zn(2)-C6 fungal-type domain-containing protein</fullName>
    </recommendedName>
</protein>
<dbReference type="Pfam" id="PF04082">
    <property type="entry name" value="Fungal_trans"/>
    <property type="match status" value="1"/>
</dbReference>
<dbReference type="SMART" id="SM00906">
    <property type="entry name" value="Fungal_trans"/>
    <property type="match status" value="1"/>
</dbReference>
<evidence type="ECO:0000256" key="2">
    <source>
        <dbReference type="ARBA" id="ARBA00022723"/>
    </source>
</evidence>
<dbReference type="PROSITE" id="PS00463">
    <property type="entry name" value="ZN2_CY6_FUNGAL_1"/>
    <property type="match status" value="1"/>
</dbReference>
<dbReference type="InterPro" id="IPR036864">
    <property type="entry name" value="Zn2-C6_fun-type_DNA-bd_sf"/>
</dbReference>
<evidence type="ECO:0000256" key="5">
    <source>
        <dbReference type="ARBA" id="ARBA00023242"/>
    </source>
</evidence>
<dbReference type="AlphaFoldDB" id="A0AA39L6P9"/>
<dbReference type="PROSITE" id="PS50048">
    <property type="entry name" value="ZN2_CY6_FUNGAL_2"/>
    <property type="match status" value="1"/>
</dbReference>
<dbReference type="GO" id="GO:0005634">
    <property type="term" value="C:nucleus"/>
    <property type="evidence" value="ECO:0007669"/>
    <property type="project" value="UniProtKB-SubCell"/>
</dbReference>
<dbReference type="InterPro" id="IPR001138">
    <property type="entry name" value="Zn2Cys6_DnaBD"/>
</dbReference>
<evidence type="ECO:0000256" key="3">
    <source>
        <dbReference type="ARBA" id="ARBA00023015"/>
    </source>
</evidence>
<proteinExistence type="predicted"/>
<dbReference type="InterPro" id="IPR050815">
    <property type="entry name" value="TF_fung"/>
</dbReference>
<dbReference type="CDD" id="cd12148">
    <property type="entry name" value="fungal_TF_MHR"/>
    <property type="match status" value="1"/>
</dbReference>
<keyword evidence="9" id="KW-1185">Reference proteome</keyword>
<evidence type="ECO:0000256" key="4">
    <source>
        <dbReference type="ARBA" id="ARBA00023163"/>
    </source>
</evidence>
<dbReference type="InterPro" id="IPR007219">
    <property type="entry name" value="XnlR_reg_dom"/>
</dbReference>
<evidence type="ECO:0000256" key="1">
    <source>
        <dbReference type="ARBA" id="ARBA00004123"/>
    </source>
</evidence>
<organism evidence="8 9">
    <name type="scientific">Sarocladium strictum</name>
    <name type="common">Black bundle disease fungus</name>
    <name type="synonym">Acremonium strictum</name>
    <dbReference type="NCBI Taxonomy" id="5046"/>
    <lineage>
        <taxon>Eukaryota</taxon>
        <taxon>Fungi</taxon>
        <taxon>Dikarya</taxon>
        <taxon>Ascomycota</taxon>
        <taxon>Pezizomycotina</taxon>
        <taxon>Sordariomycetes</taxon>
        <taxon>Hypocreomycetidae</taxon>
        <taxon>Hypocreales</taxon>
        <taxon>Sarocladiaceae</taxon>
        <taxon>Sarocladium</taxon>
    </lineage>
</organism>
<dbReference type="SUPFAM" id="SSF57701">
    <property type="entry name" value="Zn2/Cys6 DNA-binding domain"/>
    <property type="match status" value="1"/>
</dbReference>
<dbReference type="GO" id="GO:0000981">
    <property type="term" value="F:DNA-binding transcription factor activity, RNA polymerase II-specific"/>
    <property type="evidence" value="ECO:0007669"/>
    <property type="project" value="InterPro"/>
</dbReference>
<evidence type="ECO:0000256" key="6">
    <source>
        <dbReference type="SAM" id="MobiDB-lite"/>
    </source>
</evidence>
<keyword evidence="2" id="KW-0479">Metal-binding</keyword>
<keyword evidence="3" id="KW-0805">Transcription regulation</keyword>
<dbReference type="GO" id="GO:0006351">
    <property type="term" value="P:DNA-templated transcription"/>
    <property type="evidence" value="ECO:0007669"/>
    <property type="project" value="InterPro"/>
</dbReference>
<comment type="subcellular location">
    <subcellularLocation>
        <location evidence="1">Nucleus</location>
    </subcellularLocation>
</comment>
<keyword evidence="5" id="KW-0539">Nucleus</keyword>
<comment type="caution">
    <text evidence="8">The sequence shown here is derived from an EMBL/GenBank/DDBJ whole genome shotgun (WGS) entry which is preliminary data.</text>
</comment>
<dbReference type="Gene3D" id="4.10.240.10">
    <property type="entry name" value="Zn(2)-C6 fungal-type DNA-binding domain"/>
    <property type="match status" value="1"/>
</dbReference>
<accession>A0AA39L6P9</accession>
<name>A0AA39L6P9_SARSR</name>
<feature type="domain" description="Zn(2)-C6 fungal-type" evidence="7">
    <location>
        <begin position="27"/>
        <end position="57"/>
    </location>
</feature>
<dbReference type="Proteomes" id="UP001175261">
    <property type="component" value="Unassembled WGS sequence"/>
</dbReference>
<evidence type="ECO:0000259" key="7">
    <source>
        <dbReference type="PROSITE" id="PS50048"/>
    </source>
</evidence>
<feature type="compositionally biased region" description="Low complexity" evidence="6">
    <location>
        <begin position="1"/>
        <end position="14"/>
    </location>
</feature>
<dbReference type="PANTHER" id="PTHR47338:SF10">
    <property type="entry name" value="TRANSCRIPTION FACTOR DOMAIN-CONTAINING PROTEIN-RELATED"/>
    <property type="match status" value="1"/>
</dbReference>
<dbReference type="CDD" id="cd00067">
    <property type="entry name" value="GAL4"/>
    <property type="match status" value="1"/>
</dbReference>
<dbReference type="GO" id="GO:0008270">
    <property type="term" value="F:zinc ion binding"/>
    <property type="evidence" value="ECO:0007669"/>
    <property type="project" value="InterPro"/>
</dbReference>
<evidence type="ECO:0000313" key="9">
    <source>
        <dbReference type="Proteomes" id="UP001175261"/>
    </source>
</evidence>
<dbReference type="EMBL" id="JAPDFR010000006">
    <property type="protein sequence ID" value="KAK0385849.1"/>
    <property type="molecule type" value="Genomic_DNA"/>
</dbReference>
<sequence length="648" mass="72209">MEGDQAQAGSAASANHRQPPASTTALSCTQCRSRKLRCDRQRPACGRCVAQEQACSYPASRHHAVGRRKTVRELEERIGQLEELLRAATLTSSQDNITSQPAEALLELQPRVPRSLDANLIDWSELGSYDGTSQSSYQDLSFEQLVPPTTVHQTVPPLSQSPESQLIDLGLFETLPSWDLIDELTTLFFLNVSAGAPMLHEATYTMSLRLPPHMSPPMCLQYIVLASGAATSPTHRHLAEAFYQRARIYAEADELKGSGQTFATVGHVQSWLLISAYECHVHAVFTRASTSLCRALRIAQMINFHRLDSVNPDIMLSSLPPPRNMLEAEERRRTWWVVFLADRFLTATTDWPSLVDEDLIHTNLPFTEEAFSAGLEQPDTFTLSDGLRELQKGRDSRISSLSVRIIAANELLHALNHTLYHFPRGENNSHAHQERSWQQHNEISTNLNILDTFMNENLPLSTGSTGLDAILVHACTNMANMQLHRVATGLAERLLSSPHVIIISKERLHRAAEETLEMFHAAGDGLGRAIRTPVLTFAAYMASSVFFEDLQTAVEAHHRRKREEGFLFLAKTLRVFGDRIPLVRAMSSQLDTDMRRAGYDPSILNEAGDPALEAWKMRKSVSKQLPMVFCPALTIAFSSTEDQATATV</sequence>
<dbReference type="GO" id="GO:0003677">
    <property type="term" value="F:DNA binding"/>
    <property type="evidence" value="ECO:0007669"/>
    <property type="project" value="InterPro"/>
</dbReference>
<feature type="region of interest" description="Disordered" evidence="6">
    <location>
        <begin position="1"/>
        <end position="25"/>
    </location>
</feature>
<keyword evidence="4" id="KW-0804">Transcription</keyword>
<reference evidence="8" key="1">
    <citation type="submission" date="2022-10" db="EMBL/GenBank/DDBJ databases">
        <title>Determination and structural analysis of whole genome sequence of Sarocladium strictum F4-1.</title>
        <authorList>
            <person name="Hu L."/>
            <person name="Jiang Y."/>
        </authorList>
    </citation>
    <scope>NUCLEOTIDE SEQUENCE</scope>
    <source>
        <strain evidence="8">F4-1</strain>
    </source>
</reference>
<dbReference type="Pfam" id="PF00172">
    <property type="entry name" value="Zn_clus"/>
    <property type="match status" value="1"/>
</dbReference>